<accession>A0A2N8UDM2</accession>
<feature type="compositionally biased region" description="Low complexity" evidence="1">
    <location>
        <begin position="113"/>
        <end position="124"/>
    </location>
</feature>
<dbReference type="EMBL" id="LT795060">
    <property type="protein sequence ID" value="SJX63074.1"/>
    <property type="molecule type" value="Genomic_DNA"/>
</dbReference>
<reference evidence="3 4" key="1">
    <citation type="submission" date="2017-02" db="EMBL/GenBank/DDBJ databases">
        <authorList>
            <person name="Peterson S.W."/>
        </authorList>
    </citation>
    <scope>NUCLEOTIDE SEQUENCE [LARGE SCALE GENOMIC DNA]</scope>
    <source>
        <strain evidence="3 4">SRS1_H2-8</strain>
    </source>
</reference>
<feature type="chain" id="PRO_5014990117" evidence="2">
    <location>
        <begin position="24"/>
        <end position="152"/>
    </location>
</feature>
<evidence type="ECO:0000256" key="1">
    <source>
        <dbReference type="SAM" id="MobiDB-lite"/>
    </source>
</evidence>
<gene>
    <name evidence="3" type="ORF">SRS1_13900</name>
</gene>
<keyword evidence="2" id="KW-0732">Signal</keyword>
<evidence type="ECO:0000256" key="2">
    <source>
        <dbReference type="SAM" id="SignalP"/>
    </source>
</evidence>
<proteinExistence type="predicted"/>
<evidence type="ECO:0000313" key="3">
    <source>
        <dbReference type="EMBL" id="SJX63074.1"/>
    </source>
</evidence>
<feature type="region of interest" description="Disordered" evidence="1">
    <location>
        <begin position="97"/>
        <end position="129"/>
    </location>
</feature>
<name>A0A2N8UDM2_9BASI</name>
<sequence>MKLFKPSLVLAAAVLQSATLIKALGKDDVILEPYGALEEANEVWLPFFEAYVPGHLQMHATDFWNRVALPKWNQGQATKGSDWYDYLLEVGVSPQEAAKEVPDGATPDRPAAREVAGAAENVGEAAREVSEAASEAVQVASSLEEEVSSVRP</sequence>
<evidence type="ECO:0000313" key="4">
    <source>
        <dbReference type="Proteomes" id="UP000239563"/>
    </source>
</evidence>
<protein>
    <submittedName>
        <fullName evidence="3">Uncharacterized protein</fullName>
    </submittedName>
</protein>
<dbReference type="AlphaFoldDB" id="A0A2N8UDM2"/>
<organism evidence="3 4">
    <name type="scientific">Sporisorium reilianum f. sp. reilianum</name>
    <dbReference type="NCBI Taxonomy" id="72559"/>
    <lineage>
        <taxon>Eukaryota</taxon>
        <taxon>Fungi</taxon>
        <taxon>Dikarya</taxon>
        <taxon>Basidiomycota</taxon>
        <taxon>Ustilaginomycotina</taxon>
        <taxon>Ustilaginomycetes</taxon>
        <taxon>Ustilaginales</taxon>
        <taxon>Ustilaginaceae</taxon>
        <taxon>Sporisorium</taxon>
    </lineage>
</organism>
<dbReference type="Proteomes" id="UP000239563">
    <property type="component" value="Chromosome VII"/>
</dbReference>
<feature type="signal peptide" evidence="2">
    <location>
        <begin position="1"/>
        <end position="23"/>
    </location>
</feature>